<dbReference type="SUPFAM" id="SSF57756">
    <property type="entry name" value="Retrovirus zinc finger-like domains"/>
    <property type="match status" value="1"/>
</dbReference>
<evidence type="ECO:0000259" key="2">
    <source>
        <dbReference type="PROSITE" id="PS50158"/>
    </source>
</evidence>
<keyword evidence="1" id="KW-0862">Zinc</keyword>
<reference evidence="4" key="2">
    <citation type="submission" date="2025-08" db="UniProtKB">
        <authorList>
            <consortium name="RefSeq"/>
        </authorList>
    </citation>
    <scope>IDENTIFICATION</scope>
</reference>
<name>A0ABM1FC85_SOLPN</name>
<dbReference type="Gene3D" id="4.10.60.10">
    <property type="entry name" value="Zinc finger, CCHC-type"/>
    <property type="match status" value="1"/>
</dbReference>
<dbReference type="SMART" id="SM00343">
    <property type="entry name" value="ZnF_C2HC"/>
    <property type="match status" value="1"/>
</dbReference>
<dbReference type="RefSeq" id="XP_015054758.1">
    <property type="nucleotide sequence ID" value="XM_015199272.1"/>
</dbReference>
<keyword evidence="1" id="KW-0479">Metal-binding</keyword>
<evidence type="ECO:0000313" key="4">
    <source>
        <dbReference type="RefSeq" id="XP_015054758.1"/>
    </source>
</evidence>
<reference evidence="3" key="1">
    <citation type="journal article" date="2014" name="Nat. Genet.">
        <title>The genome of the stress-tolerant wild tomato species Solanum pennellii.</title>
        <authorList>
            <person name="Bolger A."/>
            <person name="Scossa F."/>
            <person name="Bolger M.E."/>
            <person name="Lanz C."/>
            <person name="Maumus F."/>
            <person name="Tohge T."/>
            <person name="Quesneville H."/>
            <person name="Alseekh S."/>
            <person name="Sorensen I."/>
            <person name="Lichtenstein G."/>
            <person name="Fich E.A."/>
            <person name="Conte M."/>
            <person name="Keller H."/>
            <person name="Schneeberger K."/>
            <person name="Schwacke R."/>
            <person name="Ofner I."/>
            <person name="Vrebalov J."/>
            <person name="Xu Y."/>
            <person name="Osorio S."/>
            <person name="Aflitos S.A."/>
            <person name="Schijlen E."/>
            <person name="Jimenez-Gomez J.M."/>
            <person name="Ryngajllo M."/>
            <person name="Kimura S."/>
            <person name="Kumar R."/>
            <person name="Koenig D."/>
            <person name="Headland L.R."/>
            <person name="Maloof J.N."/>
            <person name="Sinha N."/>
            <person name="van Ham R.C."/>
            <person name="Lankhorst R.K."/>
            <person name="Mao L."/>
            <person name="Vogel A."/>
            <person name="Arsova B."/>
            <person name="Panstruga R."/>
            <person name="Fei Z."/>
            <person name="Rose J.K."/>
            <person name="Zamir D."/>
            <person name="Carrari F."/>
            <person name="Giovannoni J.J."/>
            <person name="Weigel D."/>
            <person name="Usadel B."/>
            <person name="Fernie A.R."/>
        </authorList>
    </citation>
    <scope>NUCLEOTIDE SEQUENCE [LARGE SCALE GENOMIC DNA]</scope>
    <source>
        <strain evidence="3">cv. LA0716</strain>
    </source>
</reference>
<dbReference type="Proteomes" id="UP000694930">
    <property type="component" value="Chromosome 10"/>
</dbReference>
<protein>
    <submittedName>
        <fullName evidence="4">Uncharacterized protein LOC107001101</fullName>
    </submittedName>
</protein>
<evidence type="ECO:0000256" key="1">
    <source>
        <dbReference type="PROSITE-ProRule" id="PRU00047"/>
    </source>
</evidence>
<dbReference type="PROSITE" id="PS50158">
    <property type="entry name" value="ZF_CCHC"/>
    <property type="match status" value="1"/>
</dbReference>
<dbReference type="Pfam" id="PF08284">
    <property type="entry name" value="RVP_2"/>
    <property type="match status" value="1"/>
</dbReference>
<gene>
    <name evidence="4" type="primary">LOC107001101</name>
</gene>
<evidence type="ECO:0000313" key="3">
    <source>
        <dbReference type="Proteomes" id="UP000694930"/>
    </source>
</evidence>
<feature type="domain" description="CCHC-type" evidence="2">
    <location>
        <begin position="29"/>
        <end position="44"/>
    </location>
</feature>
<sequence>MAHGGSKPLACTKSGKIHSGVCREGSTDCFKCGQTGHFMRECPKNKQGGSNGGNIAQSSLVAPQDWVAPMGTTSGVGGRIIRLYDSHNRQEHENSPDVVTSMIQVFDFIVYALFDVGVSLYFGTTYVSVKFEIIREPLSEPFSGSTPVGKSILEERFYRDYPISFSYKSTRRGRL</sequence>
<proteinExistence type="predicted"/>
<accession>A0ABM1FC85</accession>
<dbReference type="GeneID" id="107001101"/>
<dbReference type="InterPro" id="IPR001878">
    <property type="entry name" value="Znf_CCHC"/>
</dbReference>
<keyword evidence="1" id="KW-0863">Zinc-finger</keyword>
<keyword evidence="3" id="KW-1185">Reference proteome</keyword>
<dbReference type="InterPro" id="IPR036875">
    <property type="entry name" value="Znf_CCHC_sf"/>
</dbReference>
<organism evidence="3 4">
    <name type="scientific">Solanum pennellii</name>
    <name type="common">Tomato</name>
    <name type="synonym">Lycopersicon pennellii</name>
    <dbReference type="NCBI Taxonomy" id="28526"/>
    <lineage>
        <taxon>Eukaryota</taxon>
        <taxon>Viridiplantae</taxon>
        <taxon>Streptophyta</taxon>
        <taxon>Embryophyta</taxon>
        <taxon>Tracheophyta</taxon>
        <taxon>Spermatophyta</taxon>
        <taxon>Magnoliopsida</taxon>
        <taxon>eudicotyledons</taxon>
        <taxon>Gunneridae</taxon>
        <taxon>Pentapetalae</taxon>
        <taxon>asterids</taxon>
        <taxon>lamiids</taxon>
        <taxon>Solanales</taxon>
        <taxon>Solanaceae</taxon>
        <taxon>Solanoideae</taxon>
        <taxon>Solaneae</taxon>
        <taxon>Solanum</taxon>
        <taxon>Solanum subgen. Lycopersicon</taxon>
    </lineage>
</organism>
<dbReference type="Pfam" id="PF00098">
    <property type="entry name" value="zf-CCHC"/>
    <property type="match status" value="1"/>
</dbReference>